<evidence type="ECO:0000313" key="10">
    <source>
        <dbReference type="Proteomes" id="UP000313066"/>
    </source>
</evidence>
<proteinExistence type="inferred from homology"/>
<sequence length="1021" mass="113532">MSGPRHTPFPIDQLLRAVRLEIAAELRSDGDGEKLSLSEGRRLGHSAEKYEYLFSCKAWKEIFSGERLLIRPSRSRDAWASAEVRRMPDGKVKVRTPADLGAGPIQAQVRLDETAGWEAVVERLESAGRAADSVNLTSAGWLMDQGRPRVERCATPERFIRGYRERTLNDGQRQAVEQALGSELTYIWGPPGTGKTDVVAAIAEGTCRQGLRVLFVAPTKVAVDQALERICDLLSGEERFGRGLVQRAGEIELPSLAAKFGEQIDPARIAERLSASLVEQISDVRRRLEAALQDLTLHADVATAEERLAVLRTDHDRAAQRIALLQQRIQLAHRAIGEIDHEIRSIAPPTGLFAKKKQAKLEQLGRMRWDRQQELVAADDELPLAHAAQSRYATEIAEAERALTAQRSRLRAVPARGPLQEAVDRLRQHLPGLEQELRKIADVVRGNCMVMGTTVAKAVQSRRLLDSIDVVIIDEAGMVNTPSAWCVAGLAGRRLVIAGDFRQLPAVTRASGDRSSSQEDREHARLWMDRDPFTTAGLVDATGRALRDDPRLVCLDTQYRMRPAICEVVNVVAYPDAPLRTGREDYGRLPPSPLLSGPLMLIDTTPRRLPNPTARYGAHTTNPVHEAVVHELIRGLQYDEVLPARKWTDLAAGERPTDRMAVIAPFKAQVKALRDSLAYRFGQDCDGLVDTVHRFQGSQRPLVVIDTVAGSGDKPGYFYEGLGLSSSTCRLLNVALSRAQDHLVVVADIQFLRAKLNPAGEAARMLTHLERHAHKLSVDDLVPFRCAADLAGLPEEELARPAFFPADEVPRAIAWDIARARHSIEIYCAFLDPNPVHNWLRHLAPRVQAGVRVTVHTRDQSEDARRKALIEELRAAGCQVATRERMHEKVLILDDTVLWHGSLNLLANTGPTDLMMRITDPGACRRVRHIVERARMERPARPWPQRGFSGPRPEGDGEPRPGAVVGGRLYLDVPFEDKDELKRLARAEGMSASWDGRRKLWHVDAGIPRHVVRRWLPPSNS</sequence>
<feature type="coiled-coil region" evidence="6">
    <location>
        <begin position="285"/>
        <end position="328"/>
    </location>
</feature>
<name>A0A5N6BAQ3_9ACTN</name>
<keyword evidence="4" id="KW-0347">Helicase</keyword>
<dbReference type="PROSITE" id="PS50035">
    <property type="entry name" value="PLD"/>
    <property type="match status" value="1"/>
</dbReference>
<dbReference type="Pfam" id="PF13091">
    <property type="entry name" value="PLDc_2"/>
    <property type="match status" value="1"/>
</dbReference>
<dbReference type="GO" id="GO:0005524">
    <property type="term" value="F:ATP binding"/>
    <property type="evidence" value="ECO:0007669"/>
    <property type="project" value="UniProtKB-KW"/>
</dbReference>
<dbReference type="InterPro" id="IPR003593">
    <property type="entry name" value="AAA+_ATPase"/>
</dbReference>
<dbReference type="SMART" id="SM00382">
    <property type="entry name" value="AAA"/>
    <property type="match status" value="1"/>
</dbReference>
<evidence type="ECO:0000259" key="8">
    <source>
        <dbReference type="PROSITE" id="PS50035"/>
    </source>
</evidence>
<dbReference type="PANTHER" id="PTHR43788">
    <property type="entry name" value="DNA2/NAM7 HELICASE FAMILY MEMBER"/>
    <property type="match status" value="1"/>
</dbReference>
<dbReference type="SUPFAM" id="SSF52540">
    <property type="entry name" value="P-loop containing nucleoside triphosphate hydrolases"/>
    <property type="match status" value="1"/>
</dbReference>
<evidence type="ECO:0000256" key="1">
    <source>
        <dbReference type="ARBA" id="ARBA00007913"/>
    </source>
</evidence>
<dbReference type="InterPro" id="IPR041679">
    <property type="entry name" value="DNA2/NAM7-like_C"/>
</dbReference>
<dbReference type="InterPro" id="IPR043764">
    <property type="entry name" value="DUF5710"/>
</dbReference>
<feature type="domain" description="PLD phosphodiesterase" evidence="8">
    <location>
        <begin position="882"/>
        <end position="909"/>
    </location>
</feature>
<dbReference type="GO" id="GO:0043139">
    <property type="term" value="F:5'-3' DNA helicase activity"/>
    <property type="evidence" value="ECO:0007669"/>
    <property type="project" value="TreeGrafter"/>
</dbReference>
<comment type="caution">
    <text evidence="9">The sequence shown here is derived from an EMBL/GenBank/DDBJ whole genome shotgun (WGS) entry which is preliminary data.</text>
</comment>
<evidence type="ECO:0000313" key="9">
    <source>
        <dbReference type="EMBL" id="KAB8177280.1"/>
    </source>
</evidence>
<dbReference type="Proteomes" id="UP000313066">
    <property type="component" value="Unassembled WGS sequence"/>
</dbReference>
<keyword evidence="3" id="KW-0378">Hydrolase</keyword>
<protein>
    <submittedName>
        <fullName evidence="9">AAA family ATPase</fullName>
    </submittedName>
</protein>
<reference evidence="9 10" key="1">
    <citation type="submission" date="2019-10" db="EMBL/GenBank/DDBJ databases">
        <title>Nonomuraea sp. nov., isolated from Phyllanthus amarus.</title>
        <authorList>
            <person name="Klykleung N."/>
            <person name="Tanasupawat S."/>
        </authorList>
    </citation>
    <scope>NUCLEOTIDE SEQUENCE [LARGE SCALE GENOMIC DNA]</scope>
    <source>
        <strain evidence="9 10">CR1-09</strain>
    </source>
</reference>
<dbReference type="InterPro" id="IPR050534">
    <property type="entry name" value="Coronavir_polyprotein_1ab"/>
</dbReference>
<dbReference type="SUPFAM" id="SSF56024">
    <property type="entry name" value="Phospholipase D/nuclease"/>
    <property type="match status" value="1"/>
</dbReference>
<dbReference type="Pfam" id="PF13087">
    <property type="entry name" value="AAA_12"/>
    <property type="match status" value="1"/>
</dbReference>
<dbReference type="Pfam" id="PF13086">
    <property type="entry name" value="AAA_11"/>
    <property type="match status" value="1"/>
</dbReference>
<gene>
    <name evidence="9" type="ORF">FH610_037595</name>
</gene>
<dbReference type="Pfam" id="PF18974">
    <property type="entry name" value="DUF5710"/>
    <property type="match status" value="1"/>
</dbReference>
<dbReference type="Gene3D" id="3.40.50.300">
    <property type="entry name" value="P-loop containing nucleotide triphosphate hydrolases"/>
    <property type="match status" value="2"/>
</dbReference>
<keyword evidence="6" id="KW-0175">Coiled coil</keyword>
<dbReference type="EMBL" id="VDMA02000030">
    <property type="protein sequence ID" value="KAB8177280.1"/>
    <property type="molecule type" value="Genomic_DNA"/>
</dbReference>
<evidence type="ECO:0000256" key="3">
    <source>
        <dbReference type="ARBA" id="ARBA00022801"/>
    </source>
</evidence>
<evidence type="ECO:0000256" key="4">
    <source>
        <dbReference type="ARBA" id="ARBA00022806"/>
    </source>
</evidence>
<evidence type="ECO:0000256" key="7">
    <source>
        <dbReference type="SAM" id="MobiDB-lite"/>
    </source>
</evidence>
<dbReference type="InterPro" id="IPR001736">
    <property type="entry name" value="PLipase_D/transphosphatidylase"/>
</dbReference>
<evidence type="ECO:0000256" key="6">
    <source>
        <dbReference type="SAM" id="Coils"/>
    </source>
</evidence>
<dbReference type="GO" id="GO:0006793">
    <property type="term" value="P:phosphorus metabolic process"/>
    <property type="evidence" value="ECO:0007669"/>
    <property type="project" value="UniProtKB-ARBA"/>
</dbReference>
<dbReference type="RefSeq" id="WP_139580005.1">
    <property type="nucleotide sequence ID" value="NZ_VDMA02000030.1"/>
</dbReference>
<dbReference type="AlphaFoldDB" id="A0A5N6BAQ3"/>
<dbReference type="InterPro" id="IPR041677">
    <property type="entry name" value="DNA2/NAM7_AAA_11"/>
</dbReference>
<dbReference type="CDD" id="cd18808">
    <property type="entry name" value="SF1_C_Upf1"/>
    <property type="match status" value="1"/>
</dbReference>
<dbReference type="Gene3D" id="3.30.870.10">
    <property type="entry name" value="Endonuclease Chain A"/>
    <property type="match status" value="1"/>
</dbReference>
<comment type="similarity">
    <text evidence="1">Belongs to the DNA2/NAM7 helicase family.</text>
</comment>
<dbReference type="InterPro" id="IPR047187">
    <property type="entry name" value="SF1_C_Upf1"/>
</dbReference>
<evidence type="ECO:0000256" key="2">
    <source>
        <dbReference type="ARBA" id="ARBA00022741"/>
    </source>
</evidence>
<accession>A0A5N6BAQ3</accession>
<dbReference type="CDD" id="cd09126">
    <property type="entry name" value="PLDc_C_DEXD_like"/>
    <property type="match status" value="1"/>
</dbReference>
<keyword evidence="10" id="KW-1185">Reference proteome</keyword>
<dbReference type="InterPro" id="IPR025202">
    <property type="entry name" value="PLD-like_dom"/>
</dbReference>
<dbReference type="InterPro" id="IPR027417">
    <property type="entry name" value="P-loop_NTPase"/>
</dbReference>
<evidence type="ECO:0000256" key="5">
    <source>
        <dbReference type="ARBA" id="ARBA00022840"/>
    </source>
</evidence>
<feature type="region of interest" description="Disordered" evidence="7">
    <location>
        <begin position="938"/>
        <end position="963"/>
    </location>
</feature>
<organism evidence="9 10">
    <name type="scientific">Microbispora catharanthi</name>
    <dbReference type="NCBI Taxonomy" id="1712871"/>
    <lineage>
        <taxon>Bacteria</taxon>
        <taxon>Bacillati</taxon>
        <taxon>Actinomycetota</taxon>
        <taxon>Actinomycetes</taxon>
        <taxon>Streptosporangiales</taxon>
        <taxon>Streptosporangiaceae</taxon>
        <taxon>Microbispora</taxon>
    </lineage>
</organism>
<keyword evidence="2" id="KW-0547">Nucleotide-binding</keyword>
<keyword evidence="5" id="KW-0067">ATP-binding</keyword>
<dbReference type="GO" id="GO:0016787">
    <property type="term" value="F:hydrolase activity"/>
    <property type="evidence" value="ECO:0007669"/>
    <property type="project" value="UniProtKB-KW"/>
</dbReference>
<dbReference type="PANTHER" id="PTHR43788:SF8">
    <property type="entry name" value="DNA-BINDING PROTEIN SMUBP-2"/>
    <property type="match status" value="1"/>
</dbReference>